<protein>
    <recommendedName>
        <fullName evidence="4">Lipopolysaccharide biosynthesis protein</fullName>
    </recommendedName>
</protein>
<keyword evidence="1" id="KW-1133">Transmembrane helix</keyword>
<evidence type="ECO:0000313" key="3">
    <source>
        <dbReference type="Proteomes" id="UP000317316"/>
    </source>
</evidence>
<gene>
    <name evidence="2" type="ORF">FG382_13840</name>
</gene>
<evidence type="ECO:0000256" key="1">
    <source>
        <dbReference type="SAM" id="Phobius"/>
    </source>
</evidence>
<evidence type="ECO:0008006" key="4">
    <source>
        <dbReference type="Google" id="ProtNLM"/>
    </source>
</evidence>
<dbReference type="AlphaFoldDB" id="A0A544T2K4"/>
<dbReference type="OrthoDB" id="2961596at2"/>
<organism evidence="2 3">
    <name type="scientific">Psychrobacillus lasiicapitis</name>
    <dbReference type="NCBI Taxonomy" id="1636719"/>
    <lineage>
        <taxon>Bacteria</taxon>
        <taxon>Bacillati</taxon>
        <taxon>Bacillota</taxon>
        <taxon>Bacilli</taxon>
        <taxon>Bacillales</taxon>
        <taxon>Bacillaceae</taxon>
        <taxon>Psychrobacillus</taxon>
    </lineage>
</organism>
<evidence type="ECO:0000313" key="2">
    <source>
        <dbReference type="EMBL" id="TQR11696.1"/>
    </source>
</evidence>
<keyword evidence="1" id="KW-0812">Transmembrane</keyword>
<feature type="transmembrane region" description="Helical" evidence="1">
    <location>
        <begin position="215"/>
        <end position="238"/>
    </location>
</feature>
<feature type="transmembrane region" description="Helical" evidence="1">
    <location>
        <begin position="21"/>
        <end position="41"/>
    </location>
</feature>
<proteinExistence type="predicted"/>
<reference evidence="2 3" key="1">
    <citation type="submission" date="2019-05" db="EMBL/GenBank/DDBJ databases">
        <title>Psychrobacillus vulpis sp. nov., a new species isolated from feces of a red fox that inhabits in The Tablas de Daimiel Natural Park, Albacete, Spain.</title>
        <authorList>
            <person name="Rodriguez M."/>
            <person name="Reina J.C."/>
            <person name="Bejar V."/>
            <person name="Llamas I."/>
        </authorList>
    </citation>
    <scope>NUCLEOTIDE SEQUENCE [LARGE SCALE GENOMIC DNA]</scope>
    <source>
        <strain evidence="2 3">NEAU-3TGS17</strain>
    </source>
</reference>
<name>A0A544T2K4_9BACI</name>
<dbReference type="EMBL" id="VDGH01000008">
    <property type="protein sequence ID" value="TQR11696.1"/>
    <property type="molecule type" value="Genomic_DNA"/>
</dbReference>
<keyword evidence="1" id="KW-0472">Membrane</keyword>
<comment type="caution">
    <text evidence="2">The sequence shown here is derived from an EMBL/GenBank/DDBJ whole genome shotgun (WGS) entry which is preliminary data.</text>
</comment>
<sequence length="246" mass="27820">MTENKTYRLYDSLEFFWRKKIWFIIIPVIVALLGYVGSMFIPKDGEYVGRSTVFTGSVALDALTNPDHIMTNYGQHFTGKAEVFVPTRKYIKAEVYGDNKEQVTKELALFDEQLMESLMAQNDKVIDGTQRYALAQSARIKTLQQGIEAYKKGLAETDNLTEQINYTTLLSQAELDLTNAMATEQRVRNDIISYEKPSVAKEAYVVKTKSYGLEAAVAGLILGILFTILILSLWKYILEARGSKRA</sequence>
<dbReference type="RefSeq" id="WP_142539480.1">
    <property type="nucleotide sequence ID" value="NZ_BMIE01000001.1"/>
</dbReference>
<accession>A0A544T2K4</accession>
<dbReference type="Proteomes" id="UP000317316">
    <property type="component" value="Unassembled WGS sequence"/>
</dbReference>
<keyword evidence="3" id="KW-1185">Reference proteome</keyword>